<proteinExistence type="inferred from homology"/>
<evidence type="ECO:0000256" key="1">
    <source>
        <dbReference type="ARBA" id="ARBA00010839"/>
    </source>
</evidence>
<gene>
    <name evidence="3" type="ORF">GALL_190690</name>
</gene>
<dbReference type="InterPro" id="IPR004027">
    <property type="entry name" value="SEC_C_motif"/>
</dbReference>
<dbReference type="PANTHER" id="PTHR33747:SF1">
    <property type="entry name" value="ADENYLATE CYCLASE-ASSOCIATED CAP C-TERMINAL DOMAIN-CONTAINING PROTEIN"/>
    <property type="match status" value="1"/>
</dbReference>
<accession>A0A1J5RSN2</accession>
<dbReference type="InterPro" id="IPR032710">
    <property type="entry name" value="NTF2-like_dom_sf"/>
</dbReference>
<dbReference type="EMBL" id="MLJW01000112">
    <property type="protein sequence ID" value="OIQ98974.1"/>
    <property type="molecule type" value="Genomic_DNA"/>
</dbReference>
<dbReference type="InterPro" id="IPR048469">
    <property type="entry name" value="YchJ-like_M"/>
</dbReference>
<sequence>MYGPGTIPRVWFNTQARMGQVSVGETNMNSSSSLCPCGSNKDFSNCCARYIEGNEPAPTAEALMRSRYTAYTLPREDYLLATWHSSTRPSALGLAEEAPAQWIGLQVKRHEQTDAEHARVEFVARYKMNGRAYRLHEVSRFVLENGKWFYVDGEVE</sequence>
<dbReference type="Gene3D" id="3.10.450.50">
    <property type="match status" value="1"/>
</dbReference>
<dbReference type="AlphaFoldDB" id="A0A1J5RSN2"/>
<dbReference type="HAMAP" id="MF_00612">
    <property type="entry name" value="UPF0225"/>
    <property type="match status" value="1"/>
</dbReference>
<dbReference type="Pfam" id="PF02810">
    <property type="entry name" value="SEC-C"/>
    <property type="match status" value="1"/>
</dbReference>
<evidence type="ECO:0000259" key="2">
    <source>
        <dbReference type="Pfam" id="PF17775"/>
    </source>
</evidence>
<evidence type="ECO:0000313" key="3">
    <source>
        <dbReference type="EMBL" id="OIQ98974.1"/>
    </source>
</evidence>
<organism evidence="3">
    <name type="scientific">mine drainage metagenome</name>
    <dbReference type="NCBI Taxonomy" id="410659"/>
    <lineage>
        <taxon>unclassified sequences</taxon>
        <taxon>metagenomes</taxon>
        <taxon>ecological metagenomes</taxon>
    </lineage>
</organism>
<dbReference type="SUPFAM" id="SSF54427">
    <property type="entry name" value="NTF2-like"/>
    <property type="match status" value="1"/>
</dbReference>
<dbReference type="PANTHER" id="PTHR33747">
    <property type="entry name" value="UPF0225 PROTEIN SCO1677"/>
    <property type="match status" value="1"/>
</dbReference>
<feature type="domain" description="YchJ-like middle NTF2-like" evidence="2">
    <location>
        <begin position="59"/>
        <end position="153"/>
    </location>
</feature>
<dbReference type="InterPro" id="IPR023006">
    <property type="entry name" value="YchJ-like"/>
</dbReference>
<dbReference type="Pfam" id="PF17775">
    <property type="entry name" value="YchJ_M-like"/>
    <property type="match status" value="1"/>
</dbReference>
<protein>
    <recommendedName>
        <fullName evidence="2">YchJ-like middle NTF2-like domain-containing protein</fullName>
    </recommendedName>
</protein>
<comment type="similarity">
    <text evidence="1">Belongs to the UPF0225 family.</text>
</comment>
<name>A0A1J5RSN2_9ZZZZ</name>
<comment type="caution">
    <text evidence="3">The sequence shown here is derived from an EMBL/GenBank/DDBJ whole genome shotgun (WGS) entry which is preliminary data.</text>
</comment>
<reference evidence="3" key="1">
    <citation type="submission" date="2016-10" db="EMBL/GenBank/DDBJ databases">
        <title>Sequence of Gallionella enrichment culture.</title>
        <authorList>
            <person name="Poehlein A."/>
            <person name="Muehling M."/>
            <person name="Daniel R."/>
        </authorList>
    </citation>
    <scope>NUCLEOTIDE SEQUENCE</scope>
</reference>